<dbReference type="SUPFAM" id="SSF46785">
    <property type="entry name" value="Winged helix' DNA-binding domain"/>
    <property type="match status" value="2"/>
</dbReference>
<dbReference type="RefSeq" id="WP_117530893.1">
    <property type="nucleotide sequence ID" value="NZ_QUSM01000001.1"/>
</dbReference>
<dbReference type="SMART" id="SM00345">
    <property type="entry name" value="HTH_GNTR"/>
    <property type="match status" value="2"/>
</dbReference>
<evidence type="ECO:0000256" key="3">
    <source>
        <dbReference type="ARBA" id="ARBA00023163"/>
    </source>
</evidence>
<feature type="domain" description="HTH gntR-type" evidence="4">
    <location>
        <begin position="3"/>
        <end position="72"/>
    </location>
</feature>
<dbReference type="EMBL" id="QUSM01000001">
    <property type="protein sequence ID" value="RGD75815.1"/>
    <property type="molecule type" value="Genomic_DNA"/>
</dbReference>
<feature type="domain" description="HTH gntR-type" evidence="4">
    <location>
        <begin position="256"/>
        <end position="324"/>
    </location>
</feature>
<organism evidence="5 6">
    <name type="scientific">Anaerofustis stercorihominis</name>
    <dbReference type="NCBI Taxonomy" id="214853"/>
    <lineage>
        <taxon>Bacteria</taxon>
        <taxon>Bacillati</taxon>
        <taxon>Bacillota</taxon>
        <taxon>Clostridia</taxon>
        <taxon>Eubacteriales</taxon>
        <taxon>Eubacteriaceae</taxon>
        <taxon>Anaerofustis</taxon>
    </lineage>
</organism>
<dbReference type="Gene3D" id="1.10.10.10">
    <property type="entry name" value="Winged helix-like DNA-binding domain superfamily/Winged helix DNA-binding domain"/>
    <property type="match status" value="2"/>
</dbReference>
<evidence type="ECO:0000256" key="2">
    <source>
        <dbReference type="ARBA" id="ARBA00023125"/>
    </source>
</evidence>
<dbReference type="GO" id="GO:0003700">
    <property type="term" value="F:DNA-binding transcription factor activity"/>
    <property type="evidence" value="ECO:0007669"/>
    <property type="project" value="InterPro"/>
</dbReference>
<keyword evidence="1" id="KW-0805">Transcription regulation</keyword>
<dbReference type="InterPro" id="IPR000524">
    <property type="entry name" value="Tscrpt_reg_HTH_GntR"/>
</dbReference>
<accession>A0A3E3E3J2</accession>
<name>A0A3E3E3J2_9FIRM</name>
<dbReference type="GO" id="GO:0003677">
    <property type="term" value="F:DNA binding"/>
    <property type="evidence" value="ECO:0007669"/>
    <property type="project" value="UniProtKB-KW"/>
</dbReference>
<evidence type="ECO:0000313" key="6">
    <source>
        <dbReference type="Proteomes" id="UP000261212"/>
    </source>
</evidence>
<reference evidence="5 6" key="1">
    <citation type="submission" date="2018-08" db="EMBL/GenBank/DDBJ databases">
        <title>A genome reference for cultivated species of the human gut microbiota.</title>
        <authorList>
            <person name="Zou Y."/>
            <person name="Xue W."/>
            <person name="Luo G."/>
        </authorList>
    </citation>
    <scope>NUCLEOTIDE SEQUENCE [LARGE SCALE GENOMIC DNA]</scope>
    <source>
        <strain evidence="5 6">AM25-6</strain>
    </source>
</reference>
<keyword evidence="3" id="KW-0804">Transcription</keyword>
<sequence length="472" mass="55806">MNRAFYEMMYEYYSTQILFGHLKFGEKLPSIEHLCYKFQVAPQTARNTLYKLRNNGFIEISAGKKATVIYKSTNEEIKSYINNYYLKRVDSITDINEIAPSMINPILKKGYKYLEKEDMNILYNTILNTDPRDTYLSFTMGSAILEKLGNKLAMNLFNKIILFYKFPYFDGINYNFYSFMEDNDINVQDRKNYKDAIDNILKSCKNHKTDEFLKNYFIFEDILLEDIQKYIKYPNDKSKISNEQIPFIWNIYRDRPQKCYSVAEKIIGEIFYGTYKINSYLPSFKKMEEKYNVSFSTIRRTINLLGTLGIVKTIPRKGTKVSIENIDLDNFNNKVINKNIKLGYESLEILKLNALEMNELIFSKFSNDDFDNIKKKIISLDNKKSLDIIFAYLSSIILFSKSKFIKMVYTRYFALILWLYPINIIYEEKETIDINHILKILDKKDSNAFSNIMIKLLENVQDITKSVLQKKE</sequence>
<dbReference type="InterPro" id="IPR036390">
    <property type="entry name" value="WH_DNA-bd_sf"/>
</dbReference>
<gene>
    <name evidence="5" type="ORF">DW687_00405</name>
</gene>
<evidence type="ECO:0000313" key="5">
    <source>
        <dbReference type="EMBL" id="RGD75815.1"/>
    </source>
</evidence>
<keyword evidence="2" id="KW-0238">DNA-binding</keyword>
<dbReference type="AlphaFoldDB" id="A0A3E3E3J2"/>
<dbReference type="PANTHER" id="PTHR38445:SF9">
    <property type="entry name" value="HTH-TYPE TRANSCRIPTIONAL REPRESSOR YTRA"/>
    <property type="match status" value="1"/>
</dbReference>
<evidence type="ECO:0000259" key="4">
    <source>
        <dbReference type="PROSITE" id="PS50949"/>
    </source>
</evidence>
<evidence type="ECO:0000256" key="1">
    <source>
        <dbReference type="ARBA" id="ARBA00023015"/>
    </source>
</evidence>
<proteinExistence type="predicted"/>
<comment type="caution">
    <text evidence="5">The sequence shown here is derived from an EMBL/GenBank/DDBJ whole genome shotgun (WGS) entry which is preliminary data.</text>
</comment>
<protein>
    <submittedName>
        <fullName evidence="5">GntR family transcriptional regulator</fullName>
    </submittedName>
</protein>
<dbReference type="InterPro" id="IPR036388">
    <property type="entry name" value="WH-like_DNA-bd_sf"/>
</dbReference>
<dbReference type="Pfam" id="PF00392">
    <property type="entry name" value="GntR"/>
    <property type="match status" value="2"/>
</dbReference>
<dbReference type="Proteomes" id="UP000261212">
    <property type="component" value="Unassembled WGS sequence"/>
</dbReference>
<dbReference type="PANTHER" id="PTHR38445">
    <property type="entry name" value="HTH-TYPE TRANSCRIPTIONAL REPRESSOR YTRA"/>
    <property type="match status" value="1"/>
</dbReference>
<dbReference type="PROSITE" id="PS50949">
    <property type="entry name" value="HTH_GNTR"/>
    <property type="match status" value="2"/>
</dbReference>